<feature type="transmembrane region" description="Helical" evidence="7">
    <location>
        <begin position="142"/>
        <end position="161"/>
    </location>
</feature>
<accession>A0A0R0FWP3</accession>
<dbReference type="EMBL" id="CM000848">
    <property type="protein sequence ID" value="KRH10662.1"/>
    <property type="molecule type" value="Genomic_DNA"/>
</dbReference>
<dbReference type="Gene3D" id="1.20.1250.20">
    <property type="entry name" value="MFS general substrate transporter like domains"/>
    <property type="match status" value="1"/>
</dbReference>
<dbReference type="ExpressionAtlas" id="A0A0R0FWP3">
    <property type="expression patterns" value="baseline"/>
</dbReference>
<evidence type="ECO:0000313" key="10">
    <source>
        <dbReference type="Proteomes" id="UP000008827"/>
    </source>
</evidence>
<evidence type="ECO:0000256" key="5">
    <source>
        <dbReference type="ARBA" id="ARBA00023136"/>
    </source>
</evidence>
<dbReference type="InterPro" id="IPR036259">
    <property type="entry name" value="MFS_trans_sf"/>
</dbReference>
<keyword evidence="6" id="KW-1015">Disulfide bond</keyword>
<name>A0A0R0FWP3_SOYBN</name>
<evidence type="ECO:0000256" key="2">
    <source>
        <dbReference type="ARBA" id="ARBA00022448"/>
    </source>
</evidence>
<dbReference type="Pfam" id="PF03137">
    <property type="entry name" value="OATP"/>
    <property type="match status" value="1"/>
</dbReference>
<feature type="transmembrane region" description="Helical" evidence="7">
    <location>
        <begin position="242"/>
        <end position="263"/>
    </location>
</feature>
<dbReference type="EnsemblPlants" id="KRH10662">
    <property type="protein sequence ID" value="KRH10662"/>
    <property type="gene ID" value="GLYMA_15G061200"/>
</dbReference>
<reference evidence="8" key="3">
    <citation type="submission" date="2018-07" db="EMBL/GenBank/DDBJ databases">
        <title>WGS assembly of Glycine max.</title>
        <authorList>
            <person name="Schmutz J."/>
            <person name="Cannon S."/>
            <person name="Schlueter J."/>
            <person name="Ma J."/>
            <person name="Mitros T."/>
            <person name="Nelson W."/>
            <person name="Hyten D."/>
            <person name="Song Q."/>
            <person name="Thelen J."/>
            <person name="Cheng J."/>
            <person name="Xu D."/>
            <person name="Hellsten U."/>
            <person name="May G."/>
            <person name="Yu Y."/>
            <person name="Sakurai T."/>
            <person name="Umezawa T."/>
            <person name="Bhattacharyya M."/>
            <person name="Sandhu D."/>
            <person name="Valliyodan B."/>
            <person name="Lindquist E."/>
            <person name="Peto M."/>
            <person name="Grant D."/>
            <person name="Shu S."/>
            <person name="Goodstein D."/>
            <person name="Barry K."/>
            <person name="Futrell-Griggs M."/>
            <person name="Abernathy B."/>
            <person name="Du J."/>
            <person name="Tian Z."/>
            <person name="Zhu L."/>
            <person name="Gill N."/>
            <person name="Joshi T."/>
            <person name="Libault M."/>
            <person name="Sethuraman A."/>
            <person name="Zhang X."/>
            <person name="Shinozaki K."/>
            <person name="Nguyen H."/>
            <person name="Wing R."/>
            <person name="Cregan P."/>
            <person name="Specht J."/>
            <person name="Grimwood J."/>
            <person name="Rokhsar D."/>
            <person name="Stacey G."/>
            <person name="Shoemaker R."/>
            <person name="Jackson S."/>
        </authorList>
    </citation>
    <scope>NUCLEOTIDE SEQUENCE</scope>
    <source>
        <tissue evidence="8">Callus</tissue>
    </source>
</reference>
<keyword evidence="4 7" id="KW-1133">Transmembrane helix</keyword>
<dbReference type="Gramene" id="KRH10662">
    <property type="protein sequence ID" value="KRH10662"/>
    <property type="gene ID" value="GLYMA_15G061200"/>
</dbReference>
<feature type="transmembrane region" description="Helical" evidence="7">
    <location>
        <begin position="110"/>
        <end position="136"/>
    </location>
</feature>
<evidence type="ECO:0000256" key="4">
    <source>
        <dbReference type="ARBA" id="ARBA00022989"/>
    </source>
</evidence>
<dbReference type="Proteomes" id="UP000008827">
    <property type="component" value="Chromosome 15"/>
</dbReference>
<feature type="transmembrane region" description="Helical" evidence="7">
    <location>
        <begin position="365"/>
        <end position="381"/>
    </location>
</feature>
<reference evidence="8 9" key="1">
    <citation type="journal article" date="2010" name="Nature">
        <title>Genome sequence of the palaeopolyploid soybean.</title>
        <authorList>
            <person name="Schmutz J."/>
            <person name="Cannon S.B."/>
            <person name="Schlueter J."/>
            <person name="Ma J."/>
            <person name="Mitros T."/>
            <person name="Nelson W."/>
            <person name="Hyten D.L."/>
            <person name="Song Q."/>
            <person name="Thelen J.J."/>
            <person name="Cheng J."/>
            <person name="Xu D."/>
            <person name="Hellsten U."/>
            <person name="May G.D."/>
            <person name="Yu Y."/>
            <person name="Sakurai T."/>
            <person name="Umezawa T."/>
            <person name="Bhattacharyya M.K."/>
            <person name="Sandhu D."/>
            <person name="Valliyodan B."/>
            <person name="Lindquist E."/>
            <person name="Peto M."/>
            <person name="Grant D."/>
            <person name="Shu S."/>
            <person name="Goodstein D."/>
            <person name="Barry K."/>
            <person name="Futrell-Griggs M."/>
            <person name="Abernathy B."/>
            <person name="Du J."/>
            <person name="Tian Z."/>
            <person name="Zhu L."/>
            <person name="Gill N."/>
            <person name="Joshi T."/>
            <person name="Libault M."/>
            <person name="Sethuraman A."/>
            <person name="Zhang X.-C."/>
            <person name="Shinozaki K."/>
            <person name="Nguyen H.T."/>
            <person name="Wing R.A."/>
            <person name="Cregan P."/>
            <person name="Specht J."/>
            <person name="Grimwood J."/>
            <person name="Rokhsar D."/>
            <person name="Stacey G."/>
            <person name="Shoemaker R.C."/>
            <person name="Jackson S.A."/>
        </authorList>
    </citation>
    <scope>NUCLEOTIDE SEQUENCE</scope>
    <source>
        <strain evidence="9">cv. Williams 82</strain>
        <tissue evidence="8">Callus</tissue>
    </source>
</reference>
<keyword evidence="10" id="KW-1185">Reference proteome</keyword>
<evidence type="ECO:0000256" key="1">
    <source>
        <dbReference type="ARBA" id="ARBA00004141"/>
    </source>
</evidence>
<feature type="transmembrane region" description="Helical" evidence="7">
    <location>
        <begin position="307"/>
        <end position="329"/>
    </location>
</feature>
<dbReference type="PANTHER" id="PTHR23505:SF100">
    <property type="entry name" value="MAJOR FACILITATOR SUPERFAMILY (MFS) PROFILE DOMAIN-CONTAINING PROTEIN"/>
    <property type="match status" value="1"/>
</dbReference>
<organism evidence="8">
    <name type="scientific">Glycine max</name>
    <name type="common">Soybean</name>
    <name type="synonym">Glycine hispida</name>
    <dbReference type="NCBI Taxonomy" id="3847"/>
    <lineage>
        <taxon>Eukaryota</taxon>
        <taxon>Viridiplantae</taxon>
        <taxon>Streptophyta</taxon>
        <taxon>Embryophyta</taxon>
        <taxon>Tracheophyta</taxon>
        <taxon>Spermatophyta</taxon>
        <taxon>Magnoliopsida</taxon>
        <taxon>eudicotyledons</taxon>
        <taxon>Gunneridae</taxon>
        <taxon>Pentapetalae</taxon>
        <taxon>rosids</taxon>
        <taxon>fabids</taxon>
        <taxon>Fabales</taxon>
        <taxon>Fabaceae</taxon>
        <taxon>Papilionoideae</taxon>
        <taxon>50 kb inversion clade</taxon>
        <taxon>NPAAA clade</taxon>
        <taxon>indigoferoid/millettioid clade</taxon>
        <taxon>Phaseoleae</taxon>
        <taxon>Glycine</taxon>
        <taxon>Glycine subgen. Soja</taxon>
    </lineage>
</organism>
<dbReference type="InParanoid" id="A0A0R0FWP3"/>
<feature type="transmembrane region" description="Helical" evidence="7">
    <location>
        <begin position="401"/>
        <end position="424"/>
    </location>
</feature>
<sequence>MGCWVSEGEKYSFFFNFGYLGVGSKGTCTEGGSCTSGSGIQGDFNLNNFADGVLSSAFMTYRCWILGLPVWTLATLCSEFSFNFWSISICRILAAPFIDDNAPVTQKTAWLAIFYMHIPSGYALGYVYGCLVSLHLHLGWRYAFWVESLLMIPFAISGLFMKPLQLRGLVPADSKKALTPETVASGVQVMEASNGRDESLSLKAELRDKSSNDHSKSKSATQIFEQFLRFLNDMKELWLDKVYVVNVLGYIAYNFVIGAYSYWGPKAGYNTYHMTEADLIFGGITIVCGIAGILAGGFLLSMTTFIGAAFCFGAFLFRSMYGFLALFSIGELLVFATQFCTKCLLAIFFSGPVNYVCLRCVIPSLRPLSMAMSAVAIHIFVDVPSSPLVGVLQDNINNWRTTAFILTSILFLAAGICFIGARIFNTEKWHYRT</sequence>
<evidence type="ECO:0000313" key="8">
    <source>
        <dbReference type="EMBL" id="KRH10662.1"/>
    </source>
</evidence>
<dbReference type="GO" id="GO:0022857">
    <property type="term" value="F:transmembrane transporter activity"/>
    <property type="evidence" value="ECO:0000318"/>
    <property type="project" value="GO_Central"/>
</dbReference>
<gene>
    <name evidence="8" type="ORF">GLYMA_15G061200</name>
</gene>
<dbReference type="InterPro" id="IPR044770">
    <property type="entry name" value="MFS_spinster-like"/>
</dbReference>
<keyword evidence="5 7" id="KW-0472">Membrane</keyword>
<evidence type="ECO:0000256" key="3">
    <source>
        <dbReference type="ARBA" id="ARBA00022692"/>
    </source>
</evidence>
<evidence type="ECO:0000313" key="9">
    <source>
        <dbReference type="EnsemblPlants" id="KRH10662"/>
    </source>
</evidence>
<reference evidence="9" key="2">
    <citation type="submission" date="2018-02" db="UniProtKB">
        <authorList>
            <consortium name="EnsemblPlants"/>
        </authorList>
    </citation>
    <scope>IDENTIFICATION</scope>
    <source>
        <strain evidence="9">Williams 82</strain>
    </source>
</reference>
<protein>
    <recommendedName>
        <fullName evidence="11">Major facilitator superfamily (MFS) profile domain-containing protein</fullName>
    </recommendedName>
</protein>
<proteinExistence type="predicted"/>
<dbReference type="PANTHER" id="PTHR23505">
    <property type="entry name" value="SPINSTER"/>
    <property type="match status" value="1"/>
</dbReference>
<evidence type="ECO:0000256" key="7">
    <source>
        <dbReference type="SAM" id="Phobius"/>
    </source>
</evidence>
<feature type="transmembrane region" description="Helical" evidence="7">
    <location>
        <begin position="279"/>
        <end position="300"/>
    </location>
</feature>
<keyword evidence="3 7" id="KW-0812">Transmembrane</keyword>
<dbReference type="OMA" id="CFGAFLC"/>
<feature type="transmembrane region" description="Helical" evidence="7">
    <location>
        <begin position="335"/>
        <end position="358"/>
    </location>
</feature>
<dbReference type="AlphaFoldDB" id="A0A0R0FWP3"/>
<evidence type="ECO:0000256" key="6">
    <source>
        <dbReference type="ARBA" id="ARBA00023157"/>
    </source>
</evidence>
<keyword evidence="2" id="KW-0813">Transport</keyword>
<dbReference type="InterPro" id="IPR004156">
    <property type="entry name" value="OATP"/>
</dbReference>
<evidence type="ECO:0008006" key="11">
    <source>
        <dbReference type="Google" id="ProtNLM"/>
    </source>
</evidence>
<dbReference type="GO" id="GO:0016020">
    <property type="term" value="C:membrane"/>
    <property type="evidence" value="ECO:0000318"/>
    <property type="project" value="GO_Central"/>
</dbReference>
<dbReference type="PaxDb" id="3847-GLYMA15G06661.1"/>
<dbReference type="SUPFAM" id="SSF103473">
    <property type="entry name" value="MFS general substrate transporter"/>
    <property type="match status" value="1"/>
</dbReference>
<comment type="subcellular location">
    <subcellularLocation>
        <location evidence="1">Membrane</location>
        <topology evidence="1">Multi-pass membrane protein</topology>
    </subcellularLocation>
</comment>